<reference evidence="7 8" key="1">
    <citation type="submission" date="2020-12" db="EMBL/GenBank/DDBJ databases">
        <title>Concerted genomic and epigenomic changes stabilize Arabidopsis allopolyploids.</title>
        <authorList>
            <person name="Chen Z."/>
        </authorList>
    </citation>
    <scope>NUCLEOTIDE SEQUENCE [LARGE SCALE GENOMIC DNA]</scope>
    <source>
        <strain evidence="7">As9502</strain>
        <tissue evidence="7">Leaf</tissue>
    </source>
</reference>
<comment type="caution">
    <text evidence="7">The sequence shown here is derived from an EMBL/GenBank/DDBJ whole genome shotgun (WGS) entry which is preliminary data.</text>
</comment>
<evidence type="ECO:0000256" key="1">
    <source>
        <dbReference type="ARBA" id="ARBA00004613"/>
    </source>
</evidence>
<evidence type="ECO:0000256" key="3">
    <source>
        <dbReference type="ARBA" id="ARBA00022471"/>
    </source>
</evidence>
<dbReference type="Proteomes" id="UP000694251">
    <property type="component" value="Chromosome 7"/>
</dbReference>
<protein>
    <submittedName>
        <fullName evidence="7">Plant self-incompatibility S1</fullName>
    </submittedName>
</protein>
<evidence type="ECO:0000256" key="6">
    <source>
        <dbReference type="SAM" id="MobiDB-lite"/>
    </source>
</evidence>
<proteinExistence type="inferred from homology"/>
<evidence type="ECO:0000256" key="4">
    <source>
        <dbReference type="ARBA" id="ARBA00022525"/>
    </source>
</evidence>
<dbReference type="GO" id="GO:0060320">
    <property type="term" value="P:rejection of self pollen"/>
    <property type="evidence" value="ECO:0007669"/>
    <property type="project" value="UniProtKB-KW"/>
</dbReference>
<dbReference type="InterPro" id="IPR010264">
    <property type="entry name" value="Self-incomp_S1"/>
</dbReference>
<comment type="subcellular location">
    <subcellularLocation>
        <location evidence="1">Secreted</location>
    </subcellularLocation>
</comment>
<keyword evidence="8" id="KW-1185">Reference proteome</keyword>
<dbReference type="GO" id="GO:0005576">
    <property type="term" value="C:extracellular region"/>
    <property type="evidence" value="ECO:0007669"/>
    <property type="project" value="UniProtKB-SubCell"/>
</dbReference>
<keyword evidence="5" id="KW-0732">Signal</keyword>
<sequence>MLCSNHQSVSCSYFSRSTGDPVSENSDPTLNHKPNSENFGNTAKRLATYEDFTRIISIIIHKAIWILDLRNENDQRKFQSLIGSNLTSQDMEWDATNQAEASHLGACIGSKRQNLQSVDFERSLKSEYNRRRSWTENPEIGENYEFTFGDNIWQTTKFSCQMNQGPNFKHHQEFVASETSWSKELEAKFLWIAKDGQPPAINIFGMLLLSS</sequence>
<evidence type="ECO:0000256" key="5">
    <source>
        <dbReference type="ARBA" id="ARBA00022729"/>
    </source>
</evidence>
<evidence type="ECO:0000256" key="2">
    <source>
        <dbReference type="ARBA" id="ARBA00005581"/>
    </source>
</evidence>
<dbReference type="EMBL" id="JAEFBJ010000007">
    <property type="protein sequence ID" value="KAG7587748.1"/>
    <property type="molecule type" value="Genomic_DNA"/>
</dbReference>
<evidence type="ECO:0000313" key="8">
    <source>
        <dbReference type="Proteomes" id="UP000694251"/>
    </source>
</evidence>
<name>A0A8T2BJY4_ARASU</name>
<organism evidence="7 8">
    <name type="scientific">Arabidopsis suecica</name>
    <name type="common">Swedish thale-cress</name>
    <name type="synonym">Cardaminopsis suecica</name>
    <dbReference type="NCBI Taxonomy" id="45249"/>
    <lineage>
        <taxon>Eukaryota</taxon>
        <taxon>Viridiplantae</taxon>
        <taxon>Streptophyta</taxon>
        <taxon>Embryophyta</taxon>
        <taxon>Tracheophyta</taxon>
        <taxon>Spermatophyta</taxon>
        <taxon>Magnoliopsida</taxon>
        <taxon>eudicotyledons</taxon>
        <taxon>Gunneridae</taxon>
        <taxon>Pentapetalae</taxon>
        <taxon>rosids</taxon>
        <taxon>malvids</taxon>
        <taxon>Brassicales</taxon>
        <taxon>Brassicaceae</taxon>
        <taxon>Camelineae</taxon>
        <taxon>Arabidopsis</taxon>
    </lineage>
</organism>
<dbReference type="AlphaFoldDB" id="A0A8T2BJY4"/>
<keyword evidence="3" id="KW-0713">Self-incompatibility</keyword>
<dbReference type="OrthoDB" id="1727555at2759"/>
<keyword evidence="4" id="KW-0964">Secreted</keyword>
<feature type="region of interest" description="Disordered" evidence="6">
    <location>
        <begin position="1"/>
        <end position="37"/>
    </location>
</feature>
<evidence type="ECO:0000313" key="7">
    <source>
        <dbReference type="EMBL" id="KAG7587748.1"/>
    </source>
</evidence>
<gene>
    <name evidence="7" type="ORF">ISN44_As07g001240</name>
</gene>
<dbReference type="Pfam" id="PF05938">
    <property type="entry name" value="Self-incomp_S1"/>
    <property type="match status" value="1"/>
</dbReference>
<comment type="similarity">
    <text evidence="2">Belongs to the plant self-incompatibility (S1) protein family.</text>
</comment>
<accession>A0A8T2BJY4</accession>